<feature type="non-terminal residue" evidence="1">
    <location>
        <position position="142"/>
    </location>
</feature>
<protein>
    <submittedName>
        <fullName evidence="1">Uncharacterized protein</fullName>
    </submittedName>
</protein>
<proteinExistence type="predicted"/>
<dbReference type="Proteomes" id="UP001445076">
    <property type="component" value="Unassembled WGS sequence"/>
</dbReference>
<evidence type="ECO:0000313" key="2">
    <source>
        <dbReference type="Proteomes" id="UP001445076"/>
    </source>
</evidence>
<dbReference type="InterPro" id="IPR009003">
    <property type="entry name" value="Peptidase_S1_PA"/>
</dbReference>
<dbReference type="EMBL" id="JARKIK010000022">
    <property type="protein sequence ID" value="KAK8744471.1"/>
    <property type="molecule type" value="Genomic_DNA"/>
</dbReference>
<dbReference type="Gene3D" id="2.40.10.10">
    <property type="entry name" value="Trypsin-like serine proteases"/>
    <property type="match status" value="1"/>
</dbReference>
<sequence>LFSGINIGLLELAQPFVFGDHIQPVCLPGVFEEQDTEASYFVTVAGFNNIVDLPEGRTARRYQASMVGAEGAAPCFYRTRVDPDFSSMLHTLLTDKHLCVYISFETVGKSVLLVEEEQTGRVRVVGVGGFANARSTVPVAYT</sequence>
<organism evidence="1 2">
    <name type="scientific">Cherax quadricarinatus</name>
    <name type="common">Australian red claw crayfish</name>
    <dbReference type="NCBI Taxonomy" id="27406"/>
    <lineage>
        <taxon>Eukaryota</taxon>
        <taxon>Metazoa</taxon>
        <taxon>Ecdysozoa</taxon>
        <taxon>Arthropoda</taxon>
        <taxon>Crustacea</taxon>
        <taxon>Multicrustacea</taxon>
        <taxon>Malacostraca</taxon>
        <taxon>Eumalacostraca</taxon>
        <taxon>Eucarida</taxon>
        <taxon>Decapoda</taxon>
        <taxon>Pleocyemata</taxon>
        <taxon>Astacidea</taxon>
        <taxon>Parastacoidea</taxon>
        <taxon>Parastacidae</taxon>
        <taxon>Cherax</taxon>
    </lineage>
</organism>
<gene>
    <name evidence="1" type="ORF">OTU49_000822</name>
</gene>
<name>A0AAW0XZC3_CHEQU</name>
<reference evidence="1 2" key="1">
    <citation type="journal article" date="2024" name="BMC Genomics">
        <title>Genome assembly of redclaw crayfish (Cherax quadricarinatus) provides insights into its immune adaptation and hypoxia tolerance.</title>
        <authorList>
            <person name="Liu Z."/>
            <person name="Zheng J."/>
            <person name="Li H."/>
            <person name="Fang K."/>
            <person name="Wang S."/>
            <person name="He J."/>
            <person name="Zhou D."/>
            <person name="Weng S."/>
            <person name="Chi M."/>
            <person name="Gu Z."/>
            <person name="He J."/>
            <person name="Li F."/>
            <person name="Wang M."/>
        </authorList>
    </citation>
    <scope>NUCLEOTIDE SEQUENCE [LARGE SCALE GENOMIC DNA]</scope>
    <source>
        <strain evidence="1">ZL_2023a</strain>
    </source>
</reference>
<comment type="caution">
    <text evidence="1">The sequence shown here is derived from an EMBL/GenBank/DDBJ whole genome shotgun (WGS) entry which is preliminary data.</text>
</comment>
<dbReference type="SUPFAM" id="SSF50494">
    <property type="entry name" value="Trypsin-like serine proteases"/>
    <property type="match status" value="1"/>
</dbReference>
<evidence type="ECO:0000313" key="1">
    <source>
        <dbReference type="EMBL" id="KAK8744471.1"/>
    </source>
</evidence>
<dbReference type="InterPro" id="IPR043504">
    <property type="entry name" value="Peptidase_S1_PA_chymotrypsin"/>
</dbReference>
<keyword evidence="2" id="KW-1185">Reference proteome</keyword>
<dbReference type="AlphaFoldDB" id="A0AAW0XZC3"/>
<accession>A0AAW0XZC3</accession>
<feature type="non-terminal residue" evidence="1">
    <location>
        <position position="1"/>
    </location>
</feature>